<evidence type="ECO:0000313" key="1">
    <source>
        <dbReference type="EMBL" id="RMZ41975.1"/>
    </source>
</evidence>
<name>A0AB74C5I9_ASPFL</name>
<dbReference type="EMBL" id="QQZZ01000105">
    <property type="protein sequence ID" value="RMZ41975.1"/>
    <property type="molecule type" value="Genomic_DNA"/>
</dbReference>
<comment type="caution">
    <text evidence="1">The sequence shown here is derived from an EMBL/GenBank/DDBJ whole genome shotgun (WGS) entry which is preliminary data.</text>
</comment>
<gene>
    <name evidence="1" type="ORF">CA14_010553</name>
</gene>
<protein>
    <recommendedName>
        <fullName evidence="3">Carboxylic ester hydrolase</fullName>
    </recommendedName>
</protein>
<evidence type="ECO:0008006" key="3">
    <source>
        <dbReference type="Google" id="ProtNLM"/>
    </source>
</evidence>
<accession>A0AB74C5I9</accession>
<evidence type="ECO:0000313" key="2">
    <source>
        <dbReference type="Proteomes" id="UP000275480"/>
    </source>
</evidence>
<dbReference type="Proteomes" id="UP000275480">
    <property type="component" value="Unassembled WGS sequence"/>
</dbReference>
<proteinExistence type="predicted"/>
<dbReference type="AlphaFoldDB" id="A0AB74C5I9"/>
<organism evidence="1 2">
    <name type="scientific">Aspergillus flavus</name>
    <dbReference type="NCBI Taxonomy" id="5059"/>
    <lineage>
        <taxon>Eukaryota</taxon>
        <taxon>Fungi</taxon>
        <taxon>Dikarya</taxon>
        <taxon>Ascomycota</taxon>
        <taxon>Pezizomycotina</taxon>
        <taxon>Eurotiomycetes</taxon>
        <taxon>Eurotiomycetidae</taxon>
        <taxon>Eurotiales</taxon>
        <taxon>Aspergillaceae</taxon>
        <taxon>Aspergillus</taxon>
        <taxon>Aspergillus subgen. Circumdati</taxon>
    </lineage>
</organism>
<sequence length="267" mass="28600">MSVGIYDGWKKKPERTVMGHGDWSGQGSIVCFLVSLLEDCTIAHSWIEAGVLSFLGGFVGSSSVDLVQGYQDNHSPTWTSDPNVLTVNPIPSDQPPAIVSPSIDLTQTNSTFCPTELGTTAAGLSQLININYTVDFGANEQLSMAEHSAACQQYDLNMHSGHNNITLPADISGWSGINSLCPGQDPAIFTISNKLASKIATFGPADLETTQTDISPPNGTDFLFYRGTNERFCLPEENVAHPQSVGIMLSTTNTTLGSEGNRWSVIN</sequence>
<reference evidence="1 2" key="1">
    <citation type="submission" date="2018-07" db="EMBL/GenBank/DDBJ databases">
        <title>Identification of spontaneous genetic mutation associated with occurrence of a yellow conidial color mutant of Aspergillus flavus.</title>
        <authorList>
            <person name="Chang P.-K."/>
            <person name="Mack B.M."/>
            <person name="Scharfenstein L."/>
            <person name="Gilbert M.K."/>
        </authorList>
    </citation>
    <scope>NUCLEOTIDE SEQUENCE [LARGE SCALE GENOMIC DNA]</scope>
    <source>
        <strain evidence="1 2">CA14</strain>
    </source>
</reference>